<dbReference type="GO" id="GO:0003690">
    <property type="term" value="F:double-stranded DNA binding"/>
    <property type="evidence" value="ECO:0007669"/>
    <property type="project" value="TreeGrafter"/>
</dbReference>
<dbReference type="Gene3D" id="1.10.10.10">
    <property type="entry name" value="Winged helix-like DNA-binding domain superfamily/Winged helix DNA-binding domain"/>
    <property type="match status" value="1"/>
</dbReference>
<dbReference type="InterPro" id="IPR041426">
    <property type="entry name" value="Mos1_HTH"/>
</dbReference>
<dbReference type="PANTHER" id="PTHR46060:SF2">
    <property type="entry name" value="HISTONE-LYSINE N-METHYLTRANSFERASE SETMAR"/>
    <property type="match status" value="1"/>
</dbReference>
<name>A0A0M8ZR82_9HYME</name>
<dbReference type="GO" id="GO:0000014">
    <property type="term" value="F:single-stranded DNA endodeoxyribonuclease activity"/>
    <property type="evidence" value="ECO:0007669"/>
    <property type="project" value="TreeGrafter"/>
</dbReference>
<dbReference type="Gene3D" id="1.10.10.1450">
    <property type="match status" value="1"/>
</dbReference>
<evidence type="ECO:0000313" key="3">
    <source>
        <dbReference type="Proteomes" id="UP000053105"/>
    </source>
</evidence>
<keyword evidence="3" id="KW-1185">Reference proteome</keyword>
<protein>
    <submittedName>
        <fullName evidence="2">Histone-lysine N-methyltransferase SETMAR</fullName>
    </submittedName>
</protein>
<organism evidence="2 3">
    <name type="scientific">Melipona quadrifasciata</name>
    <dbReference type="NCBI Taxonomy" id="166423"/>
    <lineage>
        <taxon>Eukaryota</taxon>
        <taxon>Metazoa</taxon>
        <taxon>Ecdysozoa</taxon>
        <taxon>Arthropoda</taxon>
        <taxon>Hexapoda</taxon>
        <taxon>Insecta</taxon>
        <taxon>Pterygota</taxon>
        <taxon>Neoptera</taxon>
        <taxon>Endopterygota</taxon>
        <taxon>Hymenoptera</taxon>
        <taxon>Apocrita</taxon>
        <taxon>Aculeata</taxon>
        <taxon>Apoidea</taxon>
        <taxon>Anthophila</taxon>
        <taxon>Apidae</taxon>
        <taxon>Melipona</taxon>
    </lineage>
</organism>
<dbReference type="Pfam" id="PF13412">
    <property type="entry name" value="HTH_24"/>
    <property type="match status" value="1"/>
</dbReference>
<dbReference type="GO" id="GO:0032259">
    <property type="term" value="P:methylation"/>
    <property type="evidence" value="ECO:0007669"/>
    <property type="project" value="UniProtKB-KW"/>
</dbReference>
<evidence type="ECO:0000313" key="2">
    <source>
        <dbReference type="EMBL" id="KOX68336.1"/>
    </source>
</evidence>
<dbReference type="GO" id="GO:0000793">
    <property type="term" value="C:condensed chromosome"/>
    <property type="evidence" value="ECO:0007669"/>
    <property type="project" value="TreeGrafter"/>
</dbReference>
<dbReference type="GO" id="GO:0006303">
    <property type="term" value="P:double-strand break repair via nonhomologous end joining"/>
    <property type="evidence" value="ECO:0007669"/>
    <property type="project" value="TreeGrafter"/>
</dbReference>
<dbReference type="OrthoDB" id="7600185at2759"/>
<dbReference type="GO" id="GO:0015074">
    <property type="term" value="P:DNA integration"/>
    <property type="evidence" value="ECO:0007669"/>
    <property type="project" value="TreeGrafter"/>
</dbReference>
<dbReference type="GO" id="GO:0031297">
    <property type="term" value="P:replication fork processing"/>
    <property type="evidence" value="ECO:0007669"/>
    <property type="project" value="TreeGrafter"/>
</dbReference>
<dbReference type="GO" id="GO:0044547">
    <property type="term" value="F:DNA topoisomerase binding"/>
    <property type="evidence" value="ECO:0007669"/>
    <property type="project" value="TreeGrafter"/>
</dbReference>
<dbReference type="STRING" id="166423.A0A0M8ZR82"/>
<dbReference type="GO" id="GO:0046975">
    <property type="term" value="F:histone H3K36 methyltransferase activity"/>
    <property type="evidence" value="ECO:0007669"/>
    <property type="project" value="TreeGrafter"/>
</dbReference>
<dbReference type="GO" id="GO:0005634">
    <property type="term" value="C:nucleus"/>
    <property type="evidence" value="ECO:0007669"/>
    <property type="project" value="TreeGrafter"/>
</dbReference>
<dbReference type="InterPro" id="IPR036388">
    <property type="entry name" value="WH-like_DNA-bd_sf"/>
</dbReference>
<sequence>MESKKVHIRHVMLWEFTQGNSAKATTEKICSVYGEGLISDRAVRSWFAKFRSGDTTLKDEPRAGRSSDLDDNLLKAILEQNPRQSTRDIAGRLNTSKSTVCRHLEKLGKVSKLGVWYLTITMNEIKIIKVVHFIM</sequence>
<dbReference type="PANTHER" id="PTHR46060">
    <property type="entry name" value="MARINER MOS1 TRANSPOSASE-LIKE PROTEIN"/>
    <property type="match status" value="1"/>
</dbReference>
<accession>A0A0M8ZR82</accession>
<keyword evidence="2" id="KW-0808">Transferase</keyword>
<proteinExistence type="predicted"/>
<dbReference type="GO" id="GO:0044774">
    <property type="term" value="P:mitotic DNA integrity checkpoint signaling"/>
    <property type="evidence" value="ECO:0007669"/>
    <property type="project" value="TreeGrafter"/>
</dbReference>
<reference evidence="2 3" key="1">
    <citation type="submission" date="2015-07" db="EMBL/GenBank/DDBJ databases">
        <title>The genome of Melipona quadrifasciata.</title>
        <authorList>
            <person name="Pan H."/>
            <person name="Kapheim K."/>
        </authorList>
    </citation>
    <scope>NUCLEOTIDE SEQUENCE [LARGE SCALE GENOMIC DNA]</scope>
    <source>
        <strain evidence="2">0111107301</strain>
        <tissue evidence="2">Whole body</tissue>
    </source>
</reference>
<dbReference type="Proteomes" id="UP000053105">
    <property type="component" value="Unassembled WGS sequence"/>
</dbReference>
<gene>
    <name evidence="2" type="ORF">WN51_07074</name>
</gene>
<keyword evidence="2" id="KW-0489">Methyltransferase</keyword>
<feature type="domain" description="Mos1 transposase HTH" evidence="1">
    <location>
        <begin position="5"/>
        <end position="54"/>
    </location>
</feature>
<dbReference type="GO" id="GO:0003697">
    <property type="term" value="F:single-stranded DNA binding"/>
    <property type="evidence" value="ECO:0007669"/>
    <property type="project" value="TreeGrafter"/>
</dbReference>
<dbReference type="GO" id="GO:0000729">
    <property type="term" value="P:DNA double-strand break processing"/>
    <property type="evidence" value="ECO:0007669"/>
    <property type="project" value="TreeGrafter"/>
</dbReference>
<dbReference type="AlphaFoldDB" id="A0A0M8ZR82"/>
<dbReference type="GO" id="GO:0035861">
    <property type="term" value="C:site of double-strand break"/>
    <property type="evidence" value="ECO:0007669"/>
    <property type="project" value="TreeGrafter"/>
</dbReference>
<dbReference type="GO" id="GO:0042800">
    <property type="term" value="F:histone H3K4 methyltransferase activity"/>
    <property type="evidence" value="ECO:0007669"/>
    <property type="project" value="TreeGrafter"/>
</dbReference>
<dbReference type="EMBL" id="KQ435936">
    <property type="protein sequence ID" value="KOX68336.1"/>
    <property type="molecule type" value="Genomic_DNA"/>
</dbReference>
<dbReference type="Pfam" id="PF17906">
    <property type="entry name" value="HTH_48"/>
    <property type="match status" value="1"/>
</dbReference>
<dbReference type="InterPro" id="IPR052709">
    <property type="entry name" value="Transposase-MT_Hybrid"/>
</dbReference>
<evidence type="ECO:0000259" key="1">
    <source>
        <dbReference type="Pfam" id="PF17906"/>
    </source>
</evidence>